<dbReference type="Proteomes" id="UP000265663">
    <property type="component" value="Unassembled WGS sequence"/>
</dbReference>
<proteinExistence type="predicted"/>
<keyword evidence="2" id="KW-1185">Reference proteome</keyword>
<evidence type="ECO:0000313" key="1">
    <source>
        <dbReference type="EMBL" id="RMZ66534.1"/>
    </source>
</evidence>
<reference evidence="1 2" key="1">
    <citation type="journal article" date="2014" name="PLoS ONE">
        <title>De novo Genome Assembly of the Fungal Plant Pathogen Pyrenophora semeniperda.</title>
        <authorList>
            <person name="Soliai M.M."/>
            <person name="Meyer S.E."/>
            <person name="Udall J.A."/>
            <person name="Elzinga D.E."/>
            <person name="Hermansen R.A."/>
            <person name="Bodily P.M."/>
            <person name="Hart A.A."/>
            <person name="Coleman C.E."/>
        </authorList>
    </citation>
    <scope>NUCLEOTIDE SEQUENCE [LARGE SCALE GENOMIC DNA]</scope>
    <source>
        <strain evidence="1 2">CCB06</strain>
        <tissue evidence="1">Mycelium</tissue>
    </source>
</reference>
<evidence type="ECO:0000313" key="2">
    <source>
        <dbReference type="Proteomes" id="UP000265663"/>
    </source>
</evidence>
<dbReference type="EMBL" id="KE747809">
    <property type="protein sequence ID" value="RMZ66534.1"/>
    <property type="molecule type" value="Genomic_DNA"/>
</dbReference>
<protein>
    <recommendedName>
        <fullName evidence="3">Metallothionein</fullName>
    </recommendedName>
</protein>
<organism evidence="1 2">
    <name type="scientific">Pyrenophora seminiperda CCB06</name>
    <dbReference type="NCBI Taxonomy" id="1302712"/>
    <lineage>
        <taxon>Eukaryota</taxon>
        <taxon>Fungi</taxon>
        <taxon>Dikarya</taxon>
        <taxon>Ascomycota</taxon>
        <taxon>Pezizomycotina</taxon>
        <taxon>Dothideomycetes</taxon>
        <taxon>Pleosporomycetidae</taxon>
        <taxon>Pleosporales</taxon>
        <taxon>Pleosporineae</taxon>
        <taxon>Pleosporaceae</taxon>
        <taxon>Pyrenophora</taxon>
    </lineage>
</organism>
<dbReference type="AlphaFoldDB" id="A0A3M7LWD1"/>
<name>A0A3M7LWD1_9PLEO</name>
<gene>
    <name evidence="1" type="ORF">GMOD_00001877</name>
</gene>
<evidence type="ECO:0008006" key="3">
    <source>
        <dbReference type="Google" id="ProtNLM"/>
    </source>
</evidence>
<sequence length="43" mass="4167">MKGGCGNSGCTCADCGCAQGACTCGKSCEKTTASHHLSMAHSA</sequence>
<accession>A0A3M7LWD1</accession>
<dbReference type="OrthoDB" id="3922994at2759"/>